<reference evidence="3" key="1">
    <citation type="journal article" date="2020" name="Stud. Mycol.">
        <title>101 Dothideomycetes genomes: a test case for predicting lifestyles and emergence of pathogens.</title>
        <authorList>
            <person name="Haridas S."/>
            <person name="Albert R."/>
            <person name="Binder M."/>
            <person name="Bloem J."/>
            <person name="Labutti K."/>
            <person name="Salamov A."/>
            <person name="Andreopoulos B."/>
            <person name="Baker S."/>
            <person name="Barry K."/>
            <person name="Bills G."/>
            <person name="Bluhm B."/>
            <person name="Cannon C."/>
            <person name="Castanera R."/>
            <person name="Culley D."/>
            <person name="Daum C."/>
            <person name="Ezra D."/>
            <person name="Gonzalez J."/>
            <person name="Henrissat B."/>
            <person name="Kuo A."/>
            <person name="Liang C."/>
            <person name="Lipzen A."/>
            <person name="Lutzoni F."/>
            <person name="Magnuson J."/>
            <person name="Mondo S."/>
            <person name="Nolan M."/>
            <person name="Ohm R."/>
            <person name="Pangilinan J."/>
            <person name="Park H.-J."/>
            <person name="Ramirez L."/>
            <person name="Alfaro M."/>
            <person name="Sun H."/>
            <person name="Tritt A."/>
            <person name="Yoshinaga Y."/>
            <person name="Zwiers L.-H."/>
            <person name="Turgeon B."/>
            <person name="Goodwin S."/>
            <person name="Spatafora J."/>
            <person name="Crous P."/>
            <person name="Grigoriev I."/>
        </authorList>
    </citation>
    <scope>NUCLEOTIDE SEQUENCE</scope>
    <source>
        <strain evidence="3">CBS 122681</strain>
    </source>
</reference>
<protein>
    <recommendedName>
        <fullName evidence="2">EthD domain-containing protein</fullName>
    </recommendedName>
</protein>
<dbReference type="InterPro" id="IPR009799">
    <property type="entry name" value="EthD_dom"/>
</dbReference>
<evidence type="ECO:0000313" key="3">
    <source>
        <dbReference type="EMBL" id="KAF2661217.1"/>
    </source>
</evidence>
<dbReference type="SUPFAM" id="SSF54909">
    <property type="entry name" value="Dimeric alpha+beta barrel"/>
    <property type="match status" value="1"/>
</dbReference>
<dbReference type="GO" id="GO:0016491">
    <property type="term" value="F:oxidoreductase activity"/>
    <property type="evidence" value="ECO:0007669"/>
    <property type="project" value="InterPro"/>
</dbReference>
<name>A0A6A6TPV6_9PLEO</name>
<dbReference type="Proteomes" id="UP000799324">
    <property type="component" value="Unassembled WGS sequence"/>
</dbReference>
<keyword evidence="4" id="KW-1185">Reference proteome</keyword>
<dbReference type="InterPro" id="IPR011008">
    <property type="entry name" value="Dimeric_a/b-barrel"/>
</dbReference>
<comment type="similarity">
    <text evidence="1">Belongs to the tpcK family.</text>
</comment>
<sequence>MPFTVILLVTRKPGLELSAFRNHWEHTHIPLLKSLVGDDFPLSHTRHYLDRDTALPASPANVLKGAQEDFAFDALALWTFADQAHWERFKGKWKREDVRARLEGDEEGWMDRGRLRAVVVGWTGSTGRDGGDVGWRFVGSV</sequence>
<evidence type="ECO:0000313" key="4">
    <source>
        <dbReference type="Proteomes" id="UP000799324"/>
    </source>
</evidence>
<organism evidence="3 4">
    <name type="scientific">Lophiostoma macrostomum CBS 122681</name>
    <dbReference type="NCBI Taxonomy" id="1314788"/>
    <lineage>
        <taxon>Eukaryota</taxon>
        <taxon>Fungi</taxon>
        <taxon>Dikarya</taxon>
        <taxon>Ascomycota</taxon>
        <taxon>Pezizomycotina</taxon>
        <taxon>Dothideomycetes</taxon>
        <taxon>Pleosporomycetidae</taxon>
        <taxon>Pleosporales</taxon>
        <taxon>Lophiostomataceae</taxon>
        <taxon>Lophiostoma</taxon>
    </lineage>
</organism>
<dbReference type="AlphaFoldDB" id="A0A6A6TPV6"/>
<proteinExistence type="inferred from homology"/>
<dbReference type="EMBL" id="MU004295">
    <property type="protein sequence ID" value="KAF2661217.1"/>
    <property type="molecule type" value="Genomic_DNA"/>
</dbReference>
<evidence type="ECO:0000259" key="2">
    <source>
        <dbReference type="Pfam" id="PF07110"/>
    </source>
</evidence>
<gene>
    <name evidence="3" type="ORF">K491DRAFT_481729</name>
</gene>
<dbReference type="OrthoDB" id="2519291at2759"/>
<accession>A0A6A6TPV6</accession>
<dbReference type="Gene3D" id="3.30.70.100">
    <property type="match status" value="1"/>
</dbReference>
<evidence type="ECO:0000256" key="1">
    <source>
        <dbReference type="ARBA" id="ARBA00005986"/>
    </source>
</evidence>
<feature type="domain" description="EthD" evidence="2">
    <location>
        <begin position="12"/>
        <end position="112"/>
    </location>
</feature>
<dbReference type="Pfam" id="PF07110">
    <property type="entry name" value="EthD"/>
    <property type="match status" value="1"/>
</dbReference>